<comment type="similarity">
    <text evidence="2">Belongs to the MscS (TC 1.A.23) family.</text>
</comment>
<protein>
    <submittedName>
        <fullName evidence="10">Mechanosensitive ion channel family protein</fullName>
    </submittedName>
</protein>
<feature type="domain" description="Mechanosensitive ion channel MscS" evidence="8">
    <location>
        <begin position="113"/>
        <end position="176"/>
    </location>
</feature>
<dbReference type="Pfam" id="PF21082">
    <property type="entry name" value="MS_channel_3rd"/>
    <property type="match status" value="1"/>
</dbReference>
<evidence type="ECO:0000313" key="11">
    <source>
        <dbReference type="Proteomes" id="UP000289792"/>
    </source>
</evidence>
<dbReference type="InterPro" id="IPR006685">
    <property type="entry name" value="MscS_channel_2nd"/>
</dbReference>
<keyword evidence="11" id="KW-1185">Reference proteome</keyword>
<dbReference type="Proteomes" id="UP000289792">
    <property type="component" value="Unassembled WGS sequence"/>
</dbReference>
<reference evidence="10 11" key="1">
    <citation type="submission" date="2019-01" db="EMBL/GenBank/DDBJ databases">
        <title>Genome sequence of the Antarctic species Gelidibacter gilvus ACAM 158(T).</title>
        <authorList>
            <person name="Bowman J.P."/>
        </authorList>
    </citation>
    <scope>NUCLEOTIDE SEQUENCE [LARGE SCALE GENOMIC DNA]</scope>
    <source>
        <strain evidence="10 11">IC158</strain>
    </source>
</reference>
<dbReference type="InterPro" id="IPR011014">
    <property type="entry name" value="MscS_channel_TM-2"/>
</dbReference>
<dbReference type="GO" id="GO:0008381">
    <property type="term" value="F:mechanosensitive monoatomic ion channel activity"/>
    <property type="evidence" value="ECO:0007669"/>
    <property type="project" value="InterPro"/>
</dbReference>
<proteinExistence type="inferred from homology"/>
<feature type="domain" description="Mechanosensitive ion channel MscS C-terminal" evidence="9">
    <location>
        <begin position="184"/>
        <end position="268"/>
    </location>
</feature>
<feature type="transmembrane region" description="Helical" evidence="7">
    <location>
        <begin position="23"/>
        <end position="43"/>
    </location>
</feature>
<dbReference type="EMBL" id="SDDZ01000002">
    <property type="protein sequence ID" value="RXJ51260.1"/>
    <property type="molecule type" value="Genomic_DNA"/>
</dbReference>
<evidence type="ECO:0000256" key="6">
    <source>
        <dbReference type="ARBA" id="ARBA00023136"/>
    </source>
</evidence>
<evidence type="ECO:0000256" key="3">
    <source>
        <dbReference type="ARBA" id="ARBA00022475"/>
    </source>
</evidence>
<dbReference type="OrthoDB" id="1522493at2"/>
<dbReference type="PANTHER" id="PTHR30221">
    <property type="entry name" value="SMALL-CONDUCTANCE MECHANOSENSITIVE CHANNEL"/>
    <property type="match status" value="1"/>
</dbReference>
<dbReference type="AlphaFoldDB" id="A0A4Q0XIH1"/>
<evidence type="ECO:0000259" key="9">
    <source>
        <dbReference type="Pfam" id="PF21082"/>
    </source>
</evidence>
<dbReference type="InterPro" id="IPR011066">
    <property type="entry name" value="MscS_channel_C_sf"/>
</dbReference>
<evidence type="ECO:0000259" key="8">
    <source>
        <dbReference type="Pfam" id="PF00924"/>
    </source>
</evidence>
<accession>A0A4Q0XIH1</accession>
<dbReference type="Gene3D" id="1.10.287.1260">
    <property type="match status" value="1"/>
</dbReference>
<keyword evidence="6 7" id="KW-0472">Membrane</keyword>
<dbReference type="InterPro" id="IPR023408">
    <property type="entry name" value="MscS_beta-dom_sf"/>
</dbReference>
<dbReference type="InterPro" id="IPR010920">
    <property type="entry name" value="LSM_dom_sf"/>
</dbReference>
<keyword evidence="3" id="KW-1003">Cell membrane</keyword>
<keyword evidence="4 7" id="KW-0812">Transmembrane</keyword>
<feature type="transmembrane region" description="Helical" evidence="7">
    <location>
        <begin position="89"/>
        <end position="108"/>
    </location>
</feature>
<dbReference type="RefSeq" id="WP_129016258.1">
    <property type="nucleotide sequence ID" value="NZ_SDDZ01000002.1"/>
</dbReference>
<dbReference type="Pfam" id="PF00924">
    <property type="entry name" value="MS_channel_2nd"/>
    <property type="match status" value="1"/>
</dbReference>
<dbReference type="SUPFAM" id="SSF82689">
    <property type="entry name" value="Mechanosensitive channel protein MscS (YggB), C-terminal domain"/>
    <property type="match status" value="1"/>
</dbReference>
<dbReference type="SUPFAM" id="SSF50182">
    <property type="entry name" value="Sm-like ribonucleoproteins"/>
    <property type="match status" value="1"/>
</dbReference>
<name>A0A4Q0XIH1_9FLAO</name>
<dbReference type="Gene3D" id="2.30.30.60">
    <property type="match status" value="1"/>
</dbReference>
<organism evidence="10 11">
    <name type="scientific">Gelidibacter gilvus</name>
    <dbReference type="NCBI Taxonomy" id="59602"/>
    <lineage>
        <taxon>Bacteria</taxon>
        <taxon>Pseudomonadati</taxon>
        <taxon>Bacteroidota</taxon>
        <taxon>Flavobacteriia</taxon>
        <taxon>Flavobacteriales</taxon>
        <taxon>Flavobacteriaceae</taxon>
        <taxon>Gelidibacter</taxon>
    </lineage>
</organism>
<evidence type="ECO:0000256" key="5">
    <source>
        <dbReference type="ARBA" id="ARBA00022989"/>
    </source>
</evidence>
<dbReference type="SUPFAM" id="SSF82861">
    <property type="entry name" value="Mechanosensitive channel protein MscS (YggB), transmembrane region"/>
    <property type="match status" value="1"/>
</dbReference>
<gene>
    <name evidence="10" type="ORF">ESZ48_05145</name>
</gene>
<dbReference type="PANTHER" id="PTHR30221:SF1">
    <property type="entry name" value="SMALL-CONDUCTANCE MECHANOSENSITIVE CHANNEL"/>
    <property type="match status" value="1"/>
</dbReference>
<dbReference type="Gene3D" id="3.30.70.100">
    <property type="match status" value="1"/>
</dbReference>
<evidence type="ECO:0000256" key="1">
    <source>
        <dbReference type="ARBA" id="ARBA00004651"/>
    </source>
</evidence>
<comment type="caution">
    <text evidence="10">The sequence shown here is derived from an EMBL/GenBank/DDBJ whole genome shotgun (WGS) entry which is preliminary data.</text>
</comment>
<dbReference type="GO" id="GO:0005886">
    <property type="term" value="C:plasma membrane"/>
    <property type="evidence" value="ECO:0007669"/>
    <property type="project" value="UniProtKB-SubCell"/>
</dbReference>
<evidence type="ECO:0000256" key="4">
    <source>
        <dbReference type="ARBA" id="ARBA00022692"/>
    </source>
</evidence>
<sequence length="303" mass="34109">MQDKTITIAESFTNFYNSFIDQLPGIGIGVLIVSLGFLLAKWIGQFARKRINAKTHDPLMSKFLGQAIKYVLVIFAIMIALRAAGMGGIATAILTAAGASAIVFGFAFKDIGENFIAGVILAFNRPFDVDDTVEIGTDFGKVKNLEFRYTKLKTFDGKDVYIPNSDVLRKPVTNYTEDGFFRWNFIIGIAYEDDIQGAKKTILETLRKEPKVIEDAEHENFVIEEELATSTVNLKVFFWVDTKDFRRMALITKGNVIRNVKEALEKEGYYLPADIQEIKLYGGEKGFPIRLEKEDPSENTKKK</sequence>
<dbReference type="InterPro" id="IPR049278">
    <property type="entry name" value="MS_channel_C"/>
</dbReference>
<feature type="transmembrane region" description="Helical" evidence="7">
    <location>
        <begin position="63"/>
        <end position="83"/>
    </location>
</feature>
<keyword evidence="5 7" id="KW-1133">Transmembrane helix</keyword>
<evidence type="ECO:0000313" key="10">
    <source>
        <dbReference type="EMBL" id="RXJ51260.1"/>
    </source>
</evidence>
<dbReference type="InterPro" id="IPR045275">
    <property type="entry name" value="MscS_archaea/bacteria_type"/>
</dbReference>
<evidence type="ECO:0000256" key="2">
    <source>
        <dbReference type="ARBA" id="ARBA00008017"/>
    </source>
</evidence>
<evidence type="ECO:0000256" key="7">
    <source>
        <dbReference type="SAM" id="Phobius"/>
    </source>
</evidence>
<comment type="subcellular location">
    <subcellularLocation>
        <location evidence="1">Cell membrane</location>
        <topology evidence="1">Multi-pass membrane protein</topology>
    </subcellularLocation>
</comment>